<evidence type="ECO:0000313" key="2">
    <source>
        <dbReference type="EMBL" id="KXA41463.1"/>
    </source>
</evidence>
<gene>
    <name evidence="2" type="ORF">HMPREF3226_00799</name>
</gene>
<keyword evidence="3" id="KW-1185">Reference proteome</keyword>
<reference evidence="3" key="1">
    <citation type="submission" date="2016-01" db="EMBL/GenBank/DDBJ databases">
        <authorList>
            <person name="Mitreva M."/>
            <person name="Pepin K.H."/>
            <person name="Mihindukulasuriya K.A."/>
            <person name="Fulton R."/>
            <person name="Fronick C."/>
            <person name="O'Laughlin M."/>
            <person name="Miner T."/>
            <person name="Herter B."/>
            <person name="Rosa B.A."/>
            <person name="Cordes M."/>
            <person name="Tomlinson C."/>
            <person name="Wollam A."/>
            <person name="Palsikar V.B."/>
            <person name="Mardis E.R."/>
            <person name="Wilson R.K."/>
        </authorList>
    </citation>
    <scope>NUCLEOTIDE SEQUENCE [LARGE SCALE GENOMIC DNA]</scope>
    <source>
        <strain evidence="3">MJR7716</strain>
    </source>
</reference>
<dbReference type="AlphaFoldDB" id="A0A133QF74"/>
<organism evidence="2 3">
    <name type="scientific">Prevotella corporis</name>
    <dbReference type="NCBI Taxonomy" id="28128"/>
    <lineage>
        <taxon>Bacteria</taxon>
        <taxon>Pseudomonadati</taxon>
        <taxon>Bacteroidota</taxon>
        <taxon>Bacteroidia</taxon>
        <taxon>Bacteroidales</taxon>
        <taxon>Prevotellaceae</taxon>
        <taxon>Prevotella</taxon>
    </lineage>
</organism>
<evidence type="ECO:0000256" key="1">
    <source>
        <dbReference type="SAM" id="SignalP"/>
    </source>
</evidence>
<keyword evidence="1" id="KW-0732">Signal</keyword>
<evidence type="ECO:0008006" key="4">
    <source>
        <dbReference type="Google" id="ProtNLM"/>
    </source>
</evidence>
<evidence type="ECO:0000313" key="3">
    <source>
        <dbReference type="Proteomes" id="UP000070533"/>
    </source>
</evidence>
<dbReference type="Proteomes" id="UP000070533">
    <property type="component" value="Unassembled WGS sequence"/>
</dbReference>
<dbReference type="STRING" id="28128.HMPREF3226_00799"/>
<name>A0A133QF74_9BACT</name>
<accession>A0A133QF74</accession>
<dbReference type="eggNOG" id="COG4771">
    <property type="taxonomic scope" value="Bacteria"/>
</dbReference>
<feature type="signal peptide" evidence="1">
    <location>
        <begin position="1"/>
        <end position="22"/>
    </location>
</feature>
<dbReference type="PATRIC" id="fig|28128.5.peg.807"/>
<sequence length="696" mass="78972">MSKMKKSIILVLMFVAVTGARAQDERTTAADSLVGDVAEKVVELGEVTVEHARVVEKADGKLIIPSLSQRNSTTNGYDLLSKLNLPRIRVDEVMRTVTALGNEGAVQIRINGIVATKEDLIGLSPKLVKNIDFIDNPGVRYGKETGVVIDIRTYRHDSGGAVGADLSNSITAWNGNNSVFARVNHGKSEWGINYNLTYCDFKGAKLTEIANYLLNDGSVYHIERATLASRNRTFDHTLQLKYSLADSASYVFQVSLSANLNKMPNDDERQSIVDGLQKMMATRRNSSNSNSPVLDLYFYHRLGEHQSLTTNVVGTGITTENDSYQDEGVPYSYNVDGRTWSLHSEAIYENRLKPFTITMGLAHGIKYTRNEYKGDVQSLNQMHNHDLYLFSEVKGMSGKLSYVAGLGVTNQRYRQSADKFNYWLFRPKLTLSYHLVAPLSLRYSFEIYEHVSKIAMISNTMIRENSREWRVGNPNIEPNKVVEQTLSLSYNKPRFTNTFDIVYRNNSHPNMSKYIRTADNQFHYLQANQKRIEMFYLQNAMSCDIIPDKLTCTLTGGVFRFLNKGDEYKHYLTSAFVSGSLNAYLGRWVISAYADNGWKFVEGETQAHHGSYVFLKGAYRVGNLILSLYWQNPLISHPRLEESAILNRFVSKKQLFRGNDNGNLLNLSVSWKFEYGRRYRDVQKKLGHRDTQTGIM</sequence>
<dbReference type="SUPFAM" id="SSF56935">
    <property type="entry name" value="Porins"/>
    <property type="match status" value="1"/>
</dbReference>
<protein>
    <recommendedName>
        <fullName evidence="4">Outer membrane protein beta-barrel domain-containing protein</fullName>
    </recommendedName>
</protein>
<proteinExistence type="predicted"/>
<feature type="chain" id="PRO_5007458833" description="Outer membrane protein beta-barrel domain-containing protein" evidence="1">
    <location>
        <begin position="23"/>
        <end position="696"/>
    </location>
</feature>
<dbReference type="EMBL" id="LRQG01000051">
    <property type="protein sequence ID" value="KXA41463.1"/>
    <property type="molecule type" value="Genomic_DNA"/>
</dbReference>
<comment type="caution">
    <text evidence="2">The sequence shown here is derived from an EMBL/GenBank/DDBJ whole genome shotgun (WGS) entry which is preliminary data.</text>
</comment>